<dbReference type="EMBL" id="CP097320">
    <property type="protein sequence ID" value="UQX10043.1"/>
    <property type="molecule type" value="Genomic_DNA"/>
</dbReference>
<evidence type="ECO:0000313" key="2">
    <source>
        <dbReference type="Proteomes" id="UP001056610"/>
    </source>
</evidence>
<accession>A0ABY4QI72</accession>
<sequence length="72" mass="7974">MAPELICVLPLASVERPGWVRRVRVASGGGWVVTEEIRTVAADRLRRYAPEIRLSAAELDEVRHAPGQMPIV</sequence>
<reference evidence="1" key="1">
    <citation type="submission" date="2022-05" db="EMBL/GenBank/DDBJ databases">
        <title>A methanotrophic Mycobacterium dominates a cave microbial ecosystem.</title>
        <authorList>
            <person name="Van Spanning R.J.M."/>
            <person name="Guan Q."/>
            <person name="Melkonian C."/>
            <person name="Gallant J."/>
            <person name="Polerecky L."/>
            <person name="Flot J.-F."/>
            <person name="Brandt B.W."/>
            <person name="Braster M."/>
            <person name="Iturbe Espinoza P."/>
            <person name="Aerts J."/>
            <person name="Meima-Franke M."/>
            <person name="Piersma S.R."/>
            <person name="Bunduc C."/>
            <person name="Ummels R."/>
            <person name="Pain A."/>
            <person name="Fleming E.J."/>
            <person name="van der Wel N."/>
            <person name="Gherman V.D."/>
            <person name="Sarbu S.M."/>
            <person name="Bodelier P.L.E."/>
            <person name="Bitter W."/>
        </authorList>
    </citation>
    <scope>NUCLEOTIDE SEQUENCE</scope>
    <source>
        <strain evidence="1">Sulfur Cave</strain>
    </source>
</reference>
<keyword evidence="2" id="KW-1185">Reference proteome</keyword>
<proteinExistence type="predicted"/>
<protein>
    <submittedName>
        <fullName evidence="1">Uncharacterized protein</fullName>
    </submittedName>
</protein>
<name>A0ABY4QI72_9MYCO</name>
<evidence type="ECO:0000313" key="1">
    <source>
        <dbReference type="EMBL" id="UQX10043.1"/>
    </source>
</evidence>
<dbReference type="RefSeq" id="WP_219070449.1">
    <property type="nucleotide sequence ID" value="NZ_CAJUXY010000091.1"/>
</dbReference>
<gene>
    <name evidence="1" type="ORF">M5I08_17720</name>
</gene>
<dbReference type="Proteomes" id="UP001056610">
    <property type="component" value="Chromosome"/>
</dbReference>
<organism evidence="1 2">
    <name type="scientific">Candidatus Mycobacterium methanotrophicum</name>
    <dbReference type="NCBI Taxonomy" id="2943498"/>
    <lineage>
        <taxon>Bacteria</taxon>
        <taxon>Bacillati</taxon>
        <taxon>Actinomycetota</taxon>
        <taxon>Actinomycetes</taxon>
        <taxon>Mycobacteriales</taxon>
        <taxon>Mycobacteriaceae</taxon>
        <taxon>Mycobacterium</taxon>
    </lineage>
</organism>